<keyword evidence="2" id="KW-1185">Reference proteome</keyword>
<sequence length="110" mass="12352">MTIDGTSDNGLGFRNLGRIKKMKPSRAIIRLISVNYFTPYITNPQEFQQWLRTGPDVFVGEQVSQACGNSHNDVGWMDPDVSGGKLVQPQTSHTFGKSYSSMEHIKYLLD</sequence>
<organism evidence="1 2">
    <name type="scientific">Psophocarpus tetragonolobus</name>
    <name type="common">Winged bean</name>
    <name type="synonym">Dolichos tetragonolobus</name>
    <dbReference type="NCBI Taxonomy" id="3891"/>
    <lineage>
        <taxon>Eukaryota</taxon>
        <taxon>Viridiplantae</taxon>
        <taxon>Streptophyta</taxon>
        <taxon>Embryophyta</taxon>
        <taxon>Tracheophyta</taxon>
        <taxon>Spermatophyta</taxon>
        <taxon>Magnoliopsida</taxon>
        <taxon>eudicotyledons</taxon>
        <taxon>Gunneridae</taxon>
        <taxon>Pentapetalae</taxon>
        <taxon>rosids</taxon>
        <taxon>fabids</taxon>
        <taxon>Fabales</taxon>
        <taxon>Fabaceae</taxon>
        <taxon>Papilionoideae</taxon>
        <taxon>50 kb inversion clade</taxon>
        <taxon>NPAAA clade</taxon>
        <taxon>indigoferoid/millettioid clade</taxon>
        <taxon>Phaseoleae</taxon>
        <taxon>Psophocarpus</taxon>
    </lineage>
</organism>
<dbReference type="Proteomes" id="UP001386955">
    <property type="component" value="Unassembled WGS sequence"/>
</dbReference>
<name>A0AAN9NXD7_PSOTE</name>
<accession>A0AAN9NXD7</accession>
<comment type="caution">
    <text evidence="1">The sequence shown here is derived from an EMBL/GenBank/DDBJ whole genome shotgun (WGS) entry which is preliminary data.</text>
</comment>
<protein>
    <submittedName>
        <fullName evidence="1">Uncharacterized protein</fullName>
    </submittedName>
</protein>
<dbReference type="EMBL" id="JAYMYS010000009">
    <property type="protein sequence ID" value="KAK7381135.1"/>
    <property type="molecule type" value="Genomic_DNA"/>
</dbReference>
<proteinExistence type="predicted"/>
<dbReference type="AlphaFoldDB" id="A0AAN9NXD7"/>
<evidence type="ECO:0000313" key="1">
    <source>
        <dbReference type="EMBL" id="KAK7381135.1"/>
    </source>
</evidence>
<reference evidence="1 2" key="1">
    <citation type="submission" date="2024-01" db="EMBL/GenBank/DDBJ databases">
        <title>The genomes of 5 underutilized Papilionoideae crops provide insights into root nodulation and disease resistanc.</title>
        <authorList>
            <person name="Jiang F."/>
        </authorList>
    </citation>
    <scope>NUCLEOTIDE SEQUENCE [LARGE SCALE GENOMIC DNA]</scope>
    <source>
        <strain evidence="1">DUOXIRENSHENG_FW03</strain>
        <tissue evidence="1">Leaves</tissue>
    </source>
</reference>
<gene>
    <name evidence="1" type="ORF">VNO78_33661</name>
</gene>
<evidence type="ECO:0000313" key="2">
    <source>
        <dbReference type="Proteomes" id="UP001386955"/>
    </source>
</evidence>